<feature type="region of interest" description="Disordered" evidence="1">
    <location>
        <begin position="151"/>
        <end position="338"/>
    </location>
</feature>
<keyword evidence="3" id="KW-1185">Reference proteome</keyword>
<accession>A0AAV9SJQ2</accession>
<feature type="compositionally biased region" description="Pro residues" evidence="1">
    <location>
        <begin position="779"/>
        <end position="793"/>
    </location>
</feature>
<comment type="caution">
    <text evidence="2">The sequence shown here is derived from an EMBL/GenBank/DDBJ whole genome shotgun (WGS) entry which is preliminary data.</text>
</comment>
<gene>
    <name evidence="2" type="ORF">CRENBAI_002835</name>
</gene>
<feature type="compositionally biased region" description="Polar residues" evidence="1">
    <location>
        <begin position="173"/>
        <end position="188"/>
    </location>
</feature>
<evidence type="ECO:0000256" key="1">
    <source>
        <dbReference type="SAM" id="MobiDB-lite"/>
    </source>
</evidence>
<dbReference type="EMBL" id="JAHHUM010000301">
    <property type="protein sequence ID" value="KAK5621507.1"/>
    <property type="molecule type" value="Genomic_DNA"/>
</dbReference>
<feature type="compositionally biased region" description="Basic residues" evidence="1">
    <location>
        <begin position="646"/>
        <end position="665"/>
    </location>
</feature>
<feature type="region of interest" description="Disordered" evidence="1">
    <location>
        <begin position="771"/>
        <end position="849"/>
    </location>
</feature>
<reference evidence="2 3" key="1">
    <citation type="submission" date="2021-06" db="EMBL/GenBank/DDBJ databases">
        <authorList>
            <person name="Palmer J.M."/>
        </authorList>
    </citation>
    <scope>NUCLEOTIDE SEQUENCE [LARGE SCALE GENOMIC DNA]</scope>
    <source>
        <strain evidence="2 3">MEX-2019</strain>
        <tissue evidence="2">Muscle</tissue>
    </source>
</reference>
<dbReference type="AlphaFoldDB" id="A0AAV9SJQ2"/>
<evidence type="ECO:0000313" key="2">
    <source>
        <dbReference type="EMBL" id="KAK5621507.1"/>
    </source>
</evidence>
<evidence type="ECO:0000313" key="3">
    <source>
        <dbReference type="Proteomes" id="UP001311232"/>
    </source>
</evidence>
<feature type="region of interest" description="Disordered" evidence="1">
    <location>
        <begin position="50"/>
        <end position="81"/>
    </location>
</feature>
<sequence length="849" mass="90483">MFPPNLDLADGRQESTRDRWVQQPMEEAMRHLPANLEVLPSPLLLEQMEREAVQRRSPPAPLVARPDLAEKPTSSSRRKKQRWFRAVAPPIPSSHSPAQDSVATPDELEECLRFYARQIKSFRRTSLLYSSHELIEKIRQMDEDNRTAIRQFYCRPPPSPPSLQRAAAAKPTSGIQSAATEQPTSGLQSGAAEQPTAGLQRTAEAQPTPGLQSSATAEQPTAGLQSSAAAEQPKPGLQSSAAADQPTPGLQGAAAVQPTAGLQSCAAAEQPTPGLQGSAAAEQPTPGLQGAAAEQPTPGLQSSAAAEQPTPEDVVRETPRLKSSGVPATPQPLLKPLRVPVTPQPLLQPLRVPAMPQPLFQPLRGLGDASAPAPTTEGLADASAPAQVSEGLGDPLAPAHAPEGLGDPLAPAHATERLGNPLAPANATEGLGDPLAPAPGLKAFQGSEEKLVLILASELRDEGFEEEALPDPVSEGFKEQLVLVLASKGSLCSVPVYEGSPGTVKPKPPEFHRQILWRVLYSAWPTSRPSVPSSPVAKVSTSLLPWFCLDNRCGEHGPLRLYVSNIPRNLAEALPEVGVEYIPGRGLHQAFPADPHYALGPPSLSVSPPPPADPTHHQLNNGVPGRGTIQHLPTGTPRRLGTPHPRLARRPKRQSKPPTPTRRRRDATLSSTGVNPNTRGLNWGTTSKPTPPAASPRGPLQSKESPAPFSRKGFQSPRCAWRASQSTRYQAAEVSTSSATKSLGTGPSRFPLQGWVHGGWPPRLFVRVLAPAGPSKENPGPPPGALRRVPPPQAWLQGGPPRLRRTRRCHVPRYSSPHEGVLNRSLSDPSPRACLPWETLPGAFKPQTT</sequence>
<feature type="compositionally biased region" description="Polar residues" evidence="1">
    <location>
        <begin position="668"/>
        <end position="684"/>
    </location>
</feature>
<protein>
    <submittedName>
        <fullName evidence="2">Uncharacterized protein</fullName>
    </submittedName>
</protein>
<dbReference type="Proteomes" id="UP001311232">
    <property type="component" value="Unassembled WGS sequence"/>
</dbReference>
<feature type="compositionally biased region" description="Basic residues" evidence="1">
    <location>
        <begin position="802"/>
        <end position="811"/>
    </location>
</feature>
<feature type="compositionally biased region" description="Polar residues" evidence="1">
    <location>
        <begin position="197"/>
        <end position="229"/>
    </location>
</feature>
<name>A0AAV9SJQ2_9TELE</name>
<organism evidence="2 3">
    <name type="scientific">Crenichthys baileyi</name>
    <name type="common">White River springfish</name>
    <dbReference type="NCBI Taxonomy" id="28760"/>
    <lineage>
        <taxon>Eukaryota</taxon>
        <taxon>Metazoa</taxon>
        <taxon>Chordata</taxon>
        <taxon>Craniata</taxon>
        <taxon>Vertebrata</taxon>
        <taxon>Euteleostomi</taxon>
        <taxon>Actinopterygii</taxon>
        <taxon>Neopterygii</taxon>
        <taxon>Teleostei</taxon>
        <taxon>Neoteleostei</taxon>
        <taxon>Acanthomorphata</taxon>
        <taxon>Ovalentaria</taxon>
        <taxon>Atherinomorphae</taxon>
        <taxon>Cyprinodontiformes</taxon>
        <taxon>Goodeidae</taxon>
        <taxon>Crenichthys</taxon>
    </lineage>
</organism>
<feature type="compositionally biased region" description="Basic and acidic residues" evidence="1">
    <location>
        <begin position="9"/>
        <end position="20"/>
    </location>
</feature>
<feature type="region of interest" description="Disordered" evidence="1">
    <location>
        <begin position="1"/>
        <end position="21"/>
    </location>
</feature>
<feature type="region of interest" description="Disordered" evidence="1">
    <location>
        <begin position="593"/>
        <end position="722"/>
    </location>
</feature>
<feature type="region of interest" description="Disordered" evidence="1">
    <location>
        <begin position="366"/>
        <end position="416"/>
    </location>
</feature>
<proteinExistence type="predicted"/>